<evidence type="ECO:0000313" key="4">
    <source>
        <dbReference type="Proteomes" id="UP000001887"/>
    </source>
</evidence>
<proteinExistence type="predicted"/>
<dbReference type="OrthoDB" id="258914at2"/>
<dbReference type="eggNOG" id="ENOG503311W">
    <property type="taxonomic scope" value="Bacteria"/>
</dbReference>
<organism evidence="3 4">
    <name type="scientific">Pirellula staleyi (strain ATCC 27377 / DSM 6068 / ICPB 4128)</name>
    <name type="common">Pirella staleyi</name>
    <dbReference type="NCBI Taxonomy" id="530564"/>
    <lineage>
        <taxon>Bacteria</taxon>
        <taxon>Pseudomonadati</taxon>
        <taxon>Planctomycetota</taxon>
        <taxon>Planctomycetia</taxon>
        <taxon>Pirellulales</taxon>
        <taxon>Pirellulaceae</taxon>
        <taxon>Pirellula</taxon>
    </lineage>
</organism>
<feature type="region of interest" description="Disordered" evidence="1">
    <location>
        <begin position="445"/>
        <end position="465"/>
    </location>
</feature>
<gene>
    <name evidence="3" type="ordered locus">Psta_3612</name>
</gene>
<keyword evidence="2" id="KW-0472">Membrane</keyword>
<protein>
    <submittedName>
        <fullName evidence="3">Uncharacterized protein</fullName>
    </submittedName>
</protein>
<evidence type="ECO:0000256" key="1">
    <source>
        <dbReference type="SAM" id="MobiDB-lite"/>
    </source>
</evidence>
<evidence type="ECO:0000313" key="3">
    <source>
        <dbReference type="EMBL" id="ADB18273.1"/>
    </source>
</evidence>
<accession>D2QZ81</accession>
<feature type="transmembrane region" description="Helical" evidence="2">
    <location>
        <begin position="21"/>
        <end position="41"/>
    </location>
</feature>
<feature type="compositionally biased region" description="Gly residues" evidence="1">
    <location>
        <begin position="445"/>
        <end position="461"/>
    </location>
</feature>
<feature type="compositionally biased region" description="Basic residues" evidence="1">
    <location>
        <begin position="763"/>
        <end position="772"/>
    </location>
</feature>
<dbReference type="KEGG" id="psl:Psta_3612"/>
<dbReference type="EMBL" id="CP001848">
    <property type="protein sequence ID" value="ADB18273.1"/>
    <property type="molecule type" value="Genomic_DNA"/>
</dbReference>
<feature type="region of interest" description="Disordered" evidence="1">
    <location>
        <begin position="726"/>
        <end position="772"/>
    </location>
</feature>
<keyword evidence="2" id="KW-0812">Transmembrane</keyword>
<sequence>MKKPKISLDMSKIQGLLVQHVEKIVLLVVVLVACWFVYQGYSIEGLAQNKTPSSLKESAQRATSHINRPTVWDEIVKTRSVPMDVPEKVTQGHKPADALAYRLPNAWNRSDFPKLSRRVDPKLFPPINLKVVPMVGPLAYYDPNPPQPGTGTGLATSTDDPLDLATLMEAELASEPSKPKPKPKKMVMDPATGMMVEAPKGGRNPRGRQPYPGMEGSEMLAPTAEGSMPGAMYDPSGSGMYGTGQAAMLNPESVLGFRPQGPTIARPTRCVTVMAVVPVERQIEEFENALESGLDYDPLRDQPRYLQFGVERADVTEDPFIDPATAKWEPLKVIASLAESANWAGYPEEVSDPNYIDPAYFDPNTRTAVNVLTHPAPPFMQRNLWDLLYHPDVPLPALQVTELGPDGRPIMPVVPGAEDPEISEDLPIAPITGPGMPGMMGGEGSYGSGAPGMMPGGGGGMRPQSRPQRGGMMGGAPGMYGSESGGSGMYGASGVATPTIAKYKLLRFNDMEVKQGRVYRYRVRLLVEDPNHPANPLAAPSIQSLDDPVRERVKALEADEAKRADKRRTFWRVSDWSEPSELVKLPDSESFFAKSVVAPPSSEVVPGKPRVPNKEHTATTLAVVWDDVKRVDVPAPLEVLRGSTVNFQADAQVIHPALASERKLTKYVFKTQAVVADISGGEVIPPLQRANDKPLNAPGELLIFDRFGKLQVRHETDDIEAMRRYTIPEPPKPTTTTPGMEGSTDPTMSGYDDLMNMGPGGRPPRRPRGSQP</sequence>
<dbReference type="Proteomes" id="UP000001887">
    <property type="component" value="Chromosome"/>
</dbReference>
<dbReference type="HOGENOM" id="CLU_362030_0_0_0"/>
<dbReference type="PROSITE" id="PS51257">
    <property type="entry name" value="PROKAR_LIPOPROTEIN"/>
    <property type="match status" value="1"/>
</dbReference>
<dbReference type="STRING" id="530564.Psta_3612"/>
<name>D2QZ81_PIRSD</name>
<keyword evidence="4" id="KW-1185">Reference proteome</keyword>
<dbReference type="AlphaFoldDB" id="D2QZ81"/>
<reference evidence="3 4" key="1">
    <citation type="journal article" date="2009" name="Stand. Genomic Sci.">
        <title>Complete genome sequence of Pirellula staleyi type strain (ATCC 27377).</title>
        <authorList>
            <person name="Clum A."/>
            <person name="Tindall B.J."/>
            <person name="Sikorski J."/>
            <person name="Ivanova N."/>
            <person name="Mavrommatis K."/>
            <person name="Lucas S."/>
            <person name="Glavina del Rio T."/>
            <person name="Nolan M."/>
            <person name="Chen F."/>
            <person name="Tice H."/>
            <person name="Pitluck S."/>
            <person name="Cheng J.F."/>
            <person name="Chertkov O."/>
            <person name="Brettin T."/>
            <person name="Han C."/>
            <person name="Detter J.C."/>
            <person name="Kuske C."/>
            <person name="Bruce D."/>
            <person name="Goodwin L."/>
            <person name="Ovchinikova G."/>
            <person name="Pati A."/>
            <person name="Mikhailova N."/>
            <person name="Chen A."/>
            <person name="Palaniappan K."/>
            <person name="Land M."/>
            <person name="Hauser L."/>
            <person name="Chang Y.J."/>
            <person name="Jeffries C.D."/>
            <person name="Chain P."/>
            <person name="Rohde M."/>
            <person name="Goker M."/>
            <person name="Bristow J."/>
            <person name="Eisen J.A."/>
            <person name="Markowitz V."/>
            <person name="Hugenholtz P."/>
            <person name="Kyrpides N.C."/>
            <person name="Klenk H.P."/>
            <person name="Lapidus A."/>
        </authorList>
    </citation>
    <scope>NUCLEOTIDE SEQUENCE [LARGE SCALE GENOMIC DNA]</scope>
    <source>
        <strain evidence="4">ATCC 27377 / DSM 6068 / ICPB 4128</strain>
    </source>
</reference>
<evidence type="ECO:0000256" key="2">
    <source>
        <dbReference type="SAM" id="Phobius"/>
    </source>
</evidence>
<keyword evidence="2" id="KW-1133">Transmembrane helix</keyword>